<keyword evidence="3 4" id="KW-0687">Ribonucleoprotein</keyword>
<dbReference type="Gene3D" id="3.100.10.10">
    <property type="match status" value="1"/>
</dbReference>
<dbReference type="PANTHER" id="PTHR12934">
    <property type="entry name" value="50S RIBOSOMAL PROTEIN L15"/>
    <property type="match status" value="1"/>
</dbReference>
<evidence type="ECO:0000313" key="8">
    <source>
        <dbReference type="EMBL" id="MFD0751792.1"/>
    </source>
</evidence>
<dbReference type="Pfam" id="PF00828">
    <property type="entry name" value="Ribosomal_L27A"/>
    <property type="match status" value="1"/>
</dbReference>
<gene>
    <name evidence="4 8" type="primary">rplO</name>
    <name evidence="8" type="ORF">ACFQZS_16690</name>
</gene>
<comment type="caution">
    <text evidence="8">The sequence shown here is derived from an EMBL/GenBank/DDBJ whole genome shotgun (WGS) entry which is preliminary data.</text>
</comment>
<dbReference type="PANTHER" id="PTHR12934:SF11">
    <property type="entry name" value="LARGE RIBOSOMAL SUBUNIT PROTEIN UL15M"/>
    <property type="match status" value="1"/>
</dbReference>
<dbReference type="GO" id="GO:0005840">
    <property type="term" value="C:ribosome"/>
    <property type="evidence" value="ECO:0007669"/>
    <property type="project" value="UniProtKB-KW"/>
</dbReference>
<evidence type="ECO:0000256" key="2">
    <source>
        <dbReference type="ARBA" id="ARBA00022980"/>
    </source>
</evidence>
<dbReference type="EMBL" id="JBHTHU010000021">
    <property type="protein sequence ID" value="MFD0751792.1"/>
    <property type="molecule type" value="Genomic_DNA"/>
</dbReference>
<keyword evidence="2 4" id="KW-0689">Ribosomal protein</keyword>
<comment type="subunit">
    <text evidence="4">Part of the 50S ribosomal subunit.</text>
</comment>
<feature type="domain" description="Large ribosomal subunit protein uL15/eL18" evidence="7">
    <location>
        <begin position="77"/>
        <end position="146"/>
    </location>
</feature>
<keyword evidence="4" id="KW-0694">RNA-binding</keyword>
<keyword evidence="4" id="KW-0699">rRNA-binding</keyword>
<dbReference type="InterPro" id="IPR030878">
    <property type="entry name" value="Ribosomal_uL15"/>
</dbReference>
<dbReference type="RefSeq" id="WP_377102084.1">
    <property type="nucleotide sequence ID" value="NZ_JBHTHU010000021.1"/>
</dbReference>
<feature type="region of interest" description="Disordered" evidence="6">
    <location>
        <begin position="1"/>
        <end position="54"/>
    </location>
</feature>
<dbReference type="InterPro" id="IPR021131">
    <property type="entry name" value="Ribosomal_uL15/eL18"/>
</dbReference>
<dbReference type="HAMAP" id="MF_01341">
    <property type="entry name" value="Ribosomal_uL15"/>
    <property type="match status" value="1"/>
</dbReference>
<reference evidence="9" key="1">
    <citation type="journal article" date="2019" name="Int. J. Syst. Evol. Microbiol.">
        <title>The Global Catalogue of Microorganisms (GCM) 10K type strain sequencing project: providing services to taxonomists for standard genome sequencing and annotation.</title>
        <authorList>
            <consortium name="The Broad Institute Genomics Platform"/>
            <consortium name="The Broad Institute Genome Sequencing Center for Infectious Disease"/>
            <person name="Wu L."/>
            <person name="Ma J."/>
        </authorList>
    </citation>
    <scope>NUCLEOTIDE SEQUENCE [LARGE SCALE GENOMIC DNA]</scope>
    <source>
        <strain evidence="9">CCUG 63418</strain>
    </source>
</reference>
<sequence length="148" mass="15552">MNLNNLKPAEGSTKNRKRIGRGTGSGRGGTSTRGHKGAGSRSGTSTKIGFEGGQMPLQRRVPKVGFKNPNRVEYVGVNLDVLQGLAEKFSISTIDLATLKDHGLASKNDKVKILGRGELKAKVEITAHAFTATAQKAIEAAGGSIVKL</sequence>
<proteinExistence type="inferred from homology"/>
<feature type="compositionally biased region" description="Gly residues" evidence="6">
    <location>
        <begin position="21"/>
        <end position="31"/>
    </location>
</feature>
<dbReference type="PROSITE" id="PS00475">
    <property type="entry name" value="RIBOSOMAL_L15"/>
    <property type="match status" value="1"/>
</dbReference>
<evidence type="ECO:0000313" key="9">
    <source>
        <dbReference type="Proteomes" id="UP001596958"/>
    </source>
</evidence>
<name>A0ABW2YZ67_9SPHI</name>
<organism evidence="8 9">
    <name type="scientific">Mucilaginibacter calamicampi</name>
    <dbReference type="NCBI Taxonomy" id="1302352"/>
    <lineage>
        <taxon>Bacteria</taxon>
        <taxon>Pseudomonadati</taxon>
        <taxon>Bacteroidota</taxon>
        <taxon>Sphingobacteriia</taxon>
        <taxon>Sphingobacteriales</taxon>
        <taxon>Sphingobacteriaceae</taxon>
        <taxon>Mucilaginibacter</taxon>
    </lineage>
</organism>
<dbReference type="SUPFAM" id="SSF52080">
    <property type="entry name" value="Ribosomal proteins L15p and L18e"/>
    <property type="match status" value="1"/>
</dbReference>
<evidence type="ECO:0000256" key="3">
    <source>
        <dbReference type="ARBA" id="ARBA00023274"/>
    </source>
</evidence>
<evidence type="ECO:0000256" key="1">
    <source>
        <dbReference type="ARBA" id="ARBA00007320"/>
    </source>
</evidence>
<comment type="function">
    <text evidence="4">Binds to the 23S rRNA.</text>
</comment>
<evidence type="ECO:0000259" key="7">
    <source>
        <dbReference type="Pfam" id="PF00828"/>
    </source>
</evidence>
<dbReference type="InterPro" id="IPR001196">
    <property type="entry name" value="Ribosomal_uL15_CS"/>
</dbReference>
<protein>
    <recommendedName>
        <fullName evidence="4">Large ribosomal subunit protein uL15</fullName>
    </recommendedName>
</protein>
<evidence type="ECO:0000256" key="6">
    <source>
        <dbReference type="SAM" id="MobiDB-lite"/>
    </source>
</evidence>
<dbReference type="InterPro" id="IPR036227">
    <property type="entry name" value="Ribosomal_uL15/eL18_sf"/>
</dbReference>
<keyword evidence="9" id="KW-1185">Reference proteome</keyword>
<dbReference type="Proteomes" id="UP001596958">
    <property type="component" value="Unassembled WGS sequence"/>
</dbReference>
<dbReference type="NCBIfam" id="TIGR01071">
    <property type="entry name" value="rplO_bact"/>
    <property type="match status" value="1"/>
</dbReference>
<evidence type="ECO:0000256" key="4">
    <source>
        <dbReference type="HAMAP-Rule" id="MF_01341"/>
    </source>
</evidence>
<accession>A0ABW2YZ67</accession>
<dbReference type="InterPro" id="IPR005749">
    <property type="entry name" value="Ribosomal_uL15_bac-type"/>
</dbReference>
<evidence type="ECO:0000256" key="5">
    <source>
        <dbReference type="RuleBase" id="RU003888"/>
    </source>
</evidence>
<comment type="similarity">
    <text evidence="1 4 5">Belongs to the universal ribosomal protein uL15 family.</text>
</comment>